<gene>
    <name evidence="2" type="ORF">CC85DRAFT_289333</name>
</gene>
<reference evidence="2 3" key="1">
    <citation type="submission" date="2015-03" db="EMBL/GenBank/DDBJ databases">
        <title>Genomics and transcriptomics of the oil-accumulating basidiomycete yeast T. oleaginosus allow insights into substrate utilization and the diverse evolutionary trajectories of mating systems in fungi.</title>
        <authorList>
            <consortium name="DOE Joint Genome Institute"/>
            <person name="Kourist R."/>
            <person name="Kracht O."/>
            <person name="Bracharz F."/>
            <person name="Lipzen A."/>
            <person name="Nolan M."/>
            <person name="Ohm R."/>
            <person name="Grigoriev I."/>
            <person name="Sun S."/>
            <person name="Heitman J."/>
            <person name="Bruck T."/>
            <person name="Nowrousian M."/>
        </authorList>
    </citation>
    <scope>NUCLEOTIDE SEQUENCE [LARGE SCALE GENOMIC DNA]</scope>
    <source>
        <strain evidence="2 3">IBC0246</strain>
    </source>
</reference>
<protein>
    <submittedName>
        <fullName evidence="2">Uncharacterized protein</fullName>
    </submittedName>
</protein>
<dbReference type="GeneID" id="28985195"/>
<dbReference type="OrthoDB" id="2596508at2759"/>
<name>A0A0J0XC52_9TREE</name>
<evidence type="ECO:0000256" key="1">
    <source>
        <dbReference type="SAM" id="MobiDB-lite"/>
    </source>
</evidence>
<keyword evidence="3" id="KW-1185">Reference proteome</keyword>
<dbReference type="AlphaFoldDB" id="A0A0J0XC52"/>
<dbReference type="RefSeq" id="XP_018275139.1">
    <property type="nucleotide sequence ID" value="XM_018424592.1"/>
</dbReference>
<dbReference type="EMBL" id="KQ087292">
    <property type="protein sequence ID" value="KLT38648.1"/>
    <property type="molecule type" value="Genomic_DNA"/>
</dbReference>
<evidence type="ECO:0000313" key="3">
    <source>
        <dbReference type="Proteomes" id="UP000053611"/>
    </source>
</evidence>
<dbReference type="Proteomes" id="UP000053611">
    <property type="component" value="Unassembled WGS sequence"/>
</dbReference>
<organism evidence="2 3">
    <name type="scientific">Cutaneotrichosporon oleaginosum</name>
    <dbReference type="NCBI Taxonomy" id="879819"/>
    <lineage>
        <taxon>Eukaryota</taxon>
        <taxon>Fungi</taxon>
        <taxon>Dikarya</taxon>
        <taxon>Basidiomycota</taxon>
        <taxon>Agaricomycotina</taxon>
        <taxon>Tremellomycetes</taxon>
        <taxon>Trichosporonales</taxon>
        <taxon>Trichosporonaceae</taxon>
        <taxon>Cutaneotrichosporon</taxon>
    </lineage>
</organism>
<sequence>MPRSPEAHHSMSIEAFTRSLIPPMPPTPCDFPRFDWSTAIWVPPDLHCEFITHGLFQLCGKFASVAVREALDGQRSWDDVGSNGILLALADLMLECLDALRLKHVAEAMRIGRPSFSPHVTIDTWYAECRAEAARIVNIARSVVPAKAWRSLVSEDDAIKVCLDVACVSFQGIHDCLGQPTPAMTASHLRPATFLGKYDATADRLAEYGVGVIEGSISPASYDEDALLEEAAQWASKHPLPYSWPNPLRGPPKYRGLNAPPTRPPLHPELRWVDVPSRRTVYPQPPQPSETV</sequence>
<feature type="region of interest" description="Disordered" evidence="1">
    <location>
        <begin position="251"/>
        <end position="271"/>
    </location>
</feature>
<proteinExistence type="predicted"/>
<accession>A0A0J0XC52</accession>
<evidence type="ECO:0000313" key="2">
    <source>
        <dbReference type="EMBL" id="KLT38648.1"/>
    </source>
</evidence>